<accession>A0A226DG92</accession>
<dbReference type="AlphaFoldDB" id="A0A226DG92"/>
<feature type="transmembrane region" description="Helical" evidence="2">
    <location>
        <begin position="148"/>
        <end position="170"/>
    </location>
</feature>
<protein>
    <submittedName>
        <fullName evidence="3">Uncharacterized protein</fullName>
    </submittedName>
</protein>
<reference evidence="3 4" key="1">
    <citation type="submission" date="2015-12" db="EMBL/GenBank/DDBJ databases">
        <title>The genome of Folsomia candida.</title>
        <authorList>
            <person name="Faddeeva A."/>
            <person name="Derks M.F."/>
            <person name="Anvar Y."/>
            <person name="Smit S."/>
            <person name="Van Straalen N."/>
            <person name="Roelofs D."/>
        </authorList>
    </citation>
    <scope>NUCLEOTIDE SEQUENCE [LARGE SCALE GENOMIC DNA]</scope>
    <source>
        <strain evidence="3 4">VU population</strain>
        <tissue evidence="3">Whole body</tissue>
    </source>
</reference>
<proteinExistence type="predicted"/>
<feature type="transmembrane region" description="Helical" evidence="2">
    <location>
        <begin position="370"/>
        <end position="397"/>
    </location>
</feature>
<keyword evidence="2" id="KW-0812">Transmembrane</keyword>
<evidence type="ECO:0000313" key="4">
    <source>
        <dbReference type="Proteomes" id="UP000198287"/>
    </source>
</evidence>
<feature type="compositionally biased region" description="Polar residues" evidence="1">
    <location>
        <begin position="262"/>
        <end position="275"/>
    </location>
</feature>
<feature type="region of interest" description="Disordered" evidence="1">
    <location>
        <begin position="250"/>
        <end position="280"/>
    </location>
</feature>
<keyword evidence="4" id="KW-1185">Reference proteome</keyword>
<sequence>MEMDQGDEVVPNSTAFTDYQRRMWYSLSQGAVSRFYHERVDGGIYVIRKIGWIPLTFYWTMWINTTVKVSYLLLSYNGWLGVEVHFLDQMSMWDWYLSTTHMVQEQILWYSKYPMYEILHRQWSLQESIFSKMSCPPRVASSIRRTDLINSVCYPFVVFTGTFALSVQFFYTPNYALNTYALIPPAWDSWWLQVIFCVHECLFMYHAYAYQACTMVVAESMSTSYQHLLEDMTKTVYKLIETGELRQDETFTRRGRKEVPPSATSRPPTQEQQGGRKSAFRRQMMTDGGGVASGVYRRKPIRRYLNPTSKAPGTRYDILGLINDYRNIMLCVNEHNKWIGRLMGGAQAANYAQFVSDVFMMIQLLKEPNFDFLGISFYVMDACFGMCMLFRMLIILARLVPASDEFVQSIRCYVMYETPLRGYILKVLPTLKRVSAKLTGYSVRPQSVPVGVNVLINWYICAAMWKRPDDPSRRT</sequence>
<dbReference type="EMBL" id="LNIX01000021">
    <property type="protein sequence ID" value="OXA43601.1"/>
    <property type="molecule type" value="Genomic_DNA"/>
</dbReference>
<feature type="transmembrane region" description="Helical" evidence="2">
    <location>
        <begin position="190"/>
        <end position="208"/>
    </location>
</feature>
<evidence type="ECO:0000313" key="3">
    <source>
        <dbReference type="EMBL" id="OXA43601.1"/>
    </source>
</evidence>
<name>A0A226DG92_FOLCA</name>
<gene>
    <name evidence="3" type="ORF">Fcan01_21418</name>
</gene>
<evidence type="ECO:0000256" key="1">
    <source>
        <dbReference type="SAM" id="MobiDB-lite"/>
    </source>
</evidence>
<keyword evidence="2" id="KW-1133">Transmembrane helix</keyword>
<comment type="caution">
    <text evidence="3">The sequence shown here is derived from an EMBL/GenBank/DDBJ whole genome shotgun (WGS) entry which is preliminary data.</text>
</comment>
<evidence type="ECO:0000256" key="2">
    <source>
        <dbReference type="SAM" id="Phobius"/>
    </source>
</evidence>
<keyword evidence="2" id="KW-0472">Membrane</keyword>
<organism evidence="3 4">
    <name type="scientific">Folsomia candida</name>
    <name type="common">Springtail</name>
    <dbReference type="NCBI Taxonomy" id="158441"/>
    <lineage>
        <taxon>Eukaryota</taxon>
        <taxon>Metazoa</taxon>
        <taxon>Ecdysozoa</taxon>
        <taxon>Arthropoda</taxon>
        <taxon>Hexapoda</taxon>
        <taxon>Collembola</taxon>
        <taxon>Entomobryomorpha</taxon>
        <taxon>Isotomoidea</taxon>
        <taxon>Isotomidae</taxon>
        <taxon>Proisotominae</taxon>
        <taxon>Folsomia</taxon>
    </lineage>
</organism>
<dbReference type="Proteomes" id="UP000198287">
    <property type="component" value="Unassembled WGS sequence"/>
</dbReference>